<dbReference type="GO" id="GO:0005886">
    <property type="term" value="C:plasma membrane"/>
    <property type="evidence" value="ECO:0007669"/>
    <property type="project" value="UniProtKB-SubCell"/>
</dbReference>
<accession>A0A8J3VSW9</accession>
<evidence type="ECO:0000259" key="10">
    <source>
        <dbReference type="Pfam" id="PF01757"/>
    </source>
</evidence>
<keyword evidence="7 12" id="KW-0012">Acyltransferase</keyword>
<evidence type="ECO:0000256" key="5">
    <source>
        <dbReference type="ARBA" id="ARBA00022989"/>
    </source>
</evidence>
<dbReference type="RefSeq" id="WP_203920602.1">
    <property type="nucleotide sequence ID" value="NZ_BONZ01000049.1"/>
</dbReference>
<dbReference type="InterPro" id="IPR002656">
    <property type="entry name" value="Acyl_transf_3_dom"/>
</dbReference>
<name>A0A8J3VSW9_9ACTN</name>
<dbReference type="PANTHER" id="PTHR23028">
    <property type="entry name" value="ACETYLTRANSFERASE"/>
    <property type="match status" value="1"/>
</dbReference>
<feature type="region of interest" description="Disordered" evidence="8">
    <location>
        <begin position="438"/>
        <end position="467"/>
    </location>
</feature>
<dbReference type="GO" id="GO:0016747">
    <property type="term" value="F:acyltransferase activity, transferring groups other than amino-acyl groups"/>
    <property type="evidence" value="ECO:0007669"/>
    <property type="project" value="InterPro"/>
</dbReference>
<feature type="transmembrane region" description="Helical" evidence="9">
    <location>
        <begin position="304"/>
        <end position="323"/>
    </location>
</feature>
<feature type="transmembrane region" description="Helical" evidence="9">
    <location>
        <begin position="372"/>
        <end position="390"/>
    </location>
</feature>
<sequence>MGADARARTQPGEAVYRYRPALDGVRAFAVAGVVLFHAGVPGIPGGFLGVDAFFVLSGFLITSLLLAERERTGRVDLAAFWGRRARRLLPALLVLLIAVVVTSQFLLPTVELRLLRGDGLAALVYVANWRMIYRGGGNYFAQTSAPSPLQHTWSLGIEEQFYLFWPLIVIGTAACLATRRVARRPRTEPASGGGEQPPRGASRQARVVLLLLAVAGTGASAYAAASAFTPAGINRVYFGTDTRVQAILIGCALALLLSLLDDRAQGADPHRAHPILGTFAICAAAGLGWLLTNADGTAAWLYRDAGLTAAAFAVAVLIAHAVVSPNSPTARMLALTPLVWLGRISYGVYLWHWPLFQFVNAEHTGLSGLSLLFLRLGLVLVIPIASFFVIEEPIRHGRLLRRIPKLTPVTTTLVAVAATAVVVVVGTIPTPAQRTSFTAPRNPVYSPGSTARSHLPPPMRRSGRRPGAQPRIDFFGDSVAWTIGTYLPNQSNAAVTTRAIQGCGITLQSDIVELGSPHTLYPYCPSWPSRWQSGVDADDPDVSVILLNRWELMDARLNGKYTHVGNPDFNAYLSGQLNRAVSIAGSHGARVVLLTAAYTHRAERTDGGLYDEDQPSRVDAWNAVIRAEAAKHPDTTVVLDLNKLVCPDGRYTESVNGLRVRSDGLHFTPEGVQQLIAPWLMPQLTGIATNGEP</sequence>
<comment type="subcellular location">
    <subcellularLocation>
        <location evidence="1">Cell membrane</location>
        <topology evidence="1">Multi-pass membrane protein</topology>
    </subcellularLocation>
</comment>
<evidence type="ECO:0000259" key="11">
    <source>
        <dbReference type="Pfam" id="PF19040"/>
    </source>
</evidence>
<reference evidence="12" key="1">
    <citation type="submission" date="2021-01" db="EMBL/GenBank/DDBJ databases">
        <title>Whole genome shotgun sequence of Rugosimonospora africana NBRC 104875.</title>
        <authorList>
            <person name="Komaki H."/>
            <person name="Tamura T."/>
        </authorList>
    </citation>
    <scope>NUCLEOTIDE SEQUENCE</scope>
    <source>
        <strain evidence="12">NBRC 104875</strain>
    </source>
</reference>
<keyword evidence="13" id="KW-1185">Reference proteome</keyword>
<dbReference type="Proteomes" id="UP000642748">
    <property type="component" value="Unassembled WGS sequence"/>
</dbReference>
<evidence type="ECO:0000256" key="9">
    <source>
        <dbReference type="SAM" id="Phobius"/>
    </source>
</evidence>
<feature type="transmembrane region" description="Helical" evidence="9">
    <location>
        <begin position="272"/>
        <end position="292"/>
    </location>
</feature>
<dbReference type="InterPro" id="IPR036514">
    <property type="entry name" value="SGNH_hydro_sf"/>
</dbReference>
<keyword evidence="4 9" id="KW-0812">Transmembrane</keyword>
<feature type="transmembrane region" description="Helical" evidence="9">
    <location>
        <begin position="332"/>
        <end position="352"/>
    </location>
</feature>
<keyword evidence="6 9" id="KW-0472">Membrane</keyword>
<evidence type="ECO:0000256" key="1">
    <source>
        <dbReference type="ARBA" id="ARBA00004651"/>
    </source>
</evidence>
<organism evidence="12 13">
    <name type="scientific">Rugosimonospora africana</name>
    <dbReference type="NCBI Taxonomy" id="556532"/>
    <lineage>
        <taxon>Bacteria</taxon>
        <taxon>Bacillati</taxon>
        <taxon>Actinomycetota</taxon>
        <taxon>Actinomycetes</taxon>
        <taxon>Micromonosporales</taxon>
        <taxon>Micromonosporaceae</taxon>
        <taxon>Rugosimonospora</taxon>
    </lineage>
</organism>
<proteinExistence type="predicted"/>
<evidence type="ECO:0000256" key="7">
    <source>
        <dbReference type="ARBA" id="ARBA00023315"/>
    </source>
</evidence>
<dbReference type="Pfam" id="PF19040">
    <property type="entry name" value="SGNH"/>
    <property type="match status" value="1"/>
</dbReference>
<feature type="domain" description="Acyltransferase 3" evidence="10">
    <location>
        <begin position="20"/>
        <end position="386"/>
    </location>
</feature>
<evidence type="ECO:0000256" key="6">
    <source>
        <dbReference type="ARBA" id="ARBA00023136"/>
    </source>
</evidence>
<dbReference type="EMBL" id="BONZ01000049">
    <property type="protein sequence ID" value="GIH17051.1"/>
    <property type="molecule type" value="Genomic_DNA"/>
</dbReference>
<dbReference type="InterPro" id="IPR050879">
    <property type="entry name" value="Acyltransferase_3"/>
</dbReference>
<dbReference type="SUPFAM" id="SSF52266">
    <property type="entry name" value="SGNH hydrolase"/>
    <property type="match status" value="1"/>
</dbReference>
<dbReference type="AlphaFoldDB" id="A0A8J3VSW9"/>
<evidence type="ECO:0000256" key="3">
    <source>
        <dbReference type="ARBA" id="ARBA00022679"/>
    </source>
</evidence>
<feature type="domain" description="SGNH" evidence="11">
    <location>
        <begin position="467"/>
        <end position="677"/>
    </location>
</feature>
<dbReference type="Gene3D" id="3.40.50.1110">
    <property type="entry name" value="SGNH hydrolase"/>
    <property type="match status" value="1"/>
</dbReference>
<evidence type="ECO:0000313" key="13">
    <source>
        <dbReference type="Proteomes" id="UP000642748"/>
    </source>
</evidence>
<feature type="transmembrane region" description="Helical" evidence="9">
    <location>
        <begin position="244"/>
        <end position="260"/>
    </location>
</feature>
<dbReference type="InterPro" id="IPR043968">
    <property type="entry name" value="SGNH"/>
</dbReference>
<keyword evidence="3" id="KW-0808">Transferase</keyword>
<feature type="transmembrane region" description="Helical" evidence="9">
    <location>
        <begin position="21"/>
        <end position="40"/>
    </location>
</feature>
<evidence type="ECO:0000256" key="2">
    <source>
        <dbReference type="ARBA" id="ARBA00022475"/>
    </source>
</evidence>
<feature type="transmembrane region" description="Helical" evidence="9">
    <location>
        <begin position="207"/>
        <end position="224"/>
    </location>
</feature>
<dbReference type="Pfam" id="PF01757">
    <property type="entry name" value="Acyl_transf_3"/>
    <property type="match status" value="1"/>
</dbReference>
<feature type="transmembrane region" description="Helical" evidence="9">
    <location>
        <begin position="411"/>
        <end position="432"/>
    </location>
</feature>
<evidence type="ECO:0000256" key="4">
    <source>
        <dbReference type="ARBA" id="ARBA00022692"/>
    </source>
</evidence>
<gene>
    <name evidence="12" type="ORF">Raf01_52230</name>
</gene>
<dbReference type="GO" id="GO:0009103">
    <property type="term" value="P:lipopolysaccharide biosynthetic process"/>
    <property type="evidence" value="ECO:0007669"/>
    <property type="project" value="TreeGrafter"/>
</dbReference>
<feature type="transmembrane region" description="Helical" evidence="9">
    <location>
        <begin position="161"/>
        <end position="178"/>
    </location>
</feature>
<protein>
    <submittedName>
        <fullName evidence="12">Acyltransferase</fullName>
    </submittedName>
</protein>
<feature type="transmembrane region" description="Helical" evidence="9">
    <location>
        <begin position="88"/>
        <end position="107"/>
    </location>
</feature>
<comment type="caution">
    <text evidence="12">The sequence shown here is derived from an EMBL/GenBank/DDBJ whole genome shotgun (WGS) entry which is preliminary data.</text>
</comment>
<keyword evidence="2" id="KW-1003">Cell membrane</keyword>
<feature type="transmembrane region" description="Helical" evidence="9">
    <location>
        <begin position="46"/>
        <end position="67"/>
    </location>
</feature>
<dbReference type="PANTHER" id="PTHR23028:SF53">
    <property type="entry name" value="ACYL_TRANSF_3 DOMAIN-CONTAINING PROTEIN"/>
    <property type="match status" value="1"/>
</dbReference>
<keyword evidence="5 9" id="KW-1133">Transmembrane helix</keyword>
<evidence type="ECO:0000313" key="12">
    <source>
        <dbReference type="EMBL" id="GIH17051.1"/>
    </source>
</evidence>
<evidence type="ECO:0000256" key="8">
    <source>
        <dbReference type="SAM" id="MobiDB-lite"/>
    </source>
</evidence>